<dbReference type="EMBL" id="UZAF01016214">
    <property type="protein sequence ID" value="VDO23306.1"/>
    <property type="molecule type" value="Genomic_DNA"/>
</dbReference>
<dbReference type="PANTHER" id="PTHR46242">
    <property type="entry name" value="ZINC FINGER CCHC DOMAIN-CONTAINING PROTEIN 9 ZCCHC9"/>
    <property type="match status" value="1"/>
</dbReference>
<feature type="domain" description="CCHC-type" evidence="2">
    <location>
        <begin position="96"/>
        <end position="111"/>
    </location>
</feature>
<name>A0A158QKF3_HAEPC</name>
<dbReference type="SMART" id="SM00343">
    <property type="entry name" value="ZnF_C2HC"/>
    <property type="match status" value="4"/>
</dbReference>
<dbReference type="InterPro" id="IPR001878">
    <property type="entry name" value="Znf_CCHC"/>
</dbReference>
<keyword evidence="4" id="KW-1185">Reference proteome</keyword>
<feature type="domain" description="CCHC-type" evidence="2">
    <location>
        <begin position="169"/>
        <end position="184"/>
    </location>
</feature>
<evidence type="ECO:0000313" key="3">
    <source>
        <dbReference type="EMBL" id="VDO23306.1"/>
    </source>
</evidence>
<protein>
    <submittedName>
        <fullName evidence="5">CCHC-type domain-containing protein</fullName>
    </submittedName>
</protein>
<dbReference type="WBParaSite" id="HPLM_0000448101-mRNA-1">
    <property type="protein sequence ID" value="HPLM_0000448101-mRNA-1"/>
    <property type="gene ID" value="HPLM_0000448101"/>
</dbReference>
<keyword evidence="1" id="KW-0479">Metal-binding</keyword>
<dbReference type="PROSITE" id="PS50158">
    <property type="entry name" value="ZF_CCHC"/>
    <property type="match status" value="3"/>
</dbReference>
<dbReference type="GO" id="GO:0005730">
    <property type="term" value="C:nucleolus"/>
    <property type="evidence" value="ECO:0007669"/>
    <property type="project" value="TreeGrafter"/>
</dbReference>
<dbReference type="STRING" id="6290.A0A158QKF3"/>
<dbReference type="GO" id="GO:0003676">
    <property type="term" value="F:nucleic acid binding"/>
    <property type="evidence" value="ECO:0007669"/>
    <property type="project" value="InterPro"/>
</dbReference>
<keyword evidence="1" id="KW-0863">Zinc-finger</keyword>
<dbReference type="OrthoDB" id="3863715at2759"/>
<dbReference type="GO" id="GO:0019899">
    <property type="term" value="F:enzyme binding"/>
    <property type="evidence" value="ECO:0007669"/>
    <property type="project" value="UniProtKB-ARBA"/>
</dbReference>
<dbReference type="PANTHER" id="PTHR46242:SF1">
    <property type="entry name" value="ZINC FINGER CCHC DOMAIN-CONTAINING PROTEIN 9"/>
    <property type="match status" value="1"/>
</dbReference>
<dbReference type="AlphaFoldDB" id="A0A158QKF3"/>
<dbReference type="Gene3D" id="4.10.60.10">
    <property type="entry name" value="Zinc finger, CCHC-type"/>
    <property type="match status" value="2"/>
</dbReference>
<dbReference type="Pfam" id="PF00098">
    <property type="entry name" value="zf-CCHC"/>
    <property type="match status" value="1"/>
</dbReference>
<organism evidence="5">
    <name type="scientific">Haemonchus placei</name>
    <name type="common">Barber's pole worm</name>
    <dbReference type="NCBI Taxonomy" id="6290"/>
    <lineage>
        <taxon>Eukaryota</taxon>
        <taxon>Metazoa</taxon>
        <taxon>Ecdysozoa</taxon>
        <taxon>Nematoda</taxon>
        <taxon>Chromadorea</taxon>
        <taxon>Rhabditida</taxon>
        <taxon>Rhabditina</taxon>
        <taxon>Rhabditomorpha</taxon>
        <taxon>Strongyloidea</taxon>
        <taxon>Trichostrongylidae</taxon>
        <taxon>Haemonchus</taxon>
    </lineage>
</organism>
<dbReference type="InterPro" id="IPR042246">
    <property type="entry name" value="ZCCHC9"/>
</dbReference>
<reference evidence="3 4" key="2">
    <citation type="submission" date="2018-11" db="EMBL/GenBank/DDBJ databases">
        <authorList>
            <consortium name="Pathogen Informatics"/>
        </authorList>
    </citation>
    <scope>NUCLEOTIDE SEQUENCE [LARGE SCALE GENOMIC DNA]</scope>
    <source>
        <strain evidence="3 4">MHpl1</strain>
    </source>
</reference>
<accession>A0A158QKF3</accession>
<dbReference type="SUPFAM" id="SSF57756">
    <property type="entry name" value="Retrovirus zinc finger-like domains"/>
    <property type="match status" value="2"/>
</dbReference>
<sequence length="223" mass="25445">MYVCMSVTKFLSSFRSAWRDRVERGMGEPCLRSIKRTSAWRSHAHSGGGVYRNELLLRFHCRDNGARTRIYSHDIQCVVYKSVTETCLPFFRSKACFNCRQQGHVLADCPNRDDICFKCGSTEHSVHKCPRKHVQGFPFAKCFVCGCQGHLSRDCEKNAHGIYPDGGCCNMCGSKRHLKRDCPELAGQKQRKDERGLFARCHGTVLKLFHVRADFSPPEHSPK</sequence>
<evidence type="ECO:0000259" key="2">
    <source>
        <dbReference type="PROSITE" id="PS50158"/>
    </source>
</evidence>
<keyword evidence="1" id="KW-0862">Zinc</keyword>
<dbReference type="Proteomes" id="UP000268014">
    <property type="component" value="Unassembled WGS sequence"/>
</dbReference>
<dbReference type="GO" id="GO:0005737">
    <property type="term" value="C:cytoplasm"/>
    <property type="evidence" value="ECO:0007669"/>
    <property type="project" value="UniProtKB-ARBA"/>
</dbReference>
<proteinExistence type="predicted"/>
<dbReference type="GO" id="GO:0008270">
    <property type="term" value="F:zinc ion binding"/>
    <property type="evidence" value="ECO:0007669"/>
    <property type="project" value="UniProtKB-KW"/>
</dbReference>
<evidence type="ECO:0000313" key="5">
    <source>
        <dbReference type="WBParaSite" id="HPLM_0000448101-mRNA-1"/>
    </source>
</evidence>
<reference evidence="5" key="1">
    <citation type="submission" date="2016-04" db="UniProtKB">
        <authorList>
            <consortium name="WormBaseParasite"/>
        </authorList>
    </citation>
    <scope>IDENTIFICATION</scope>
</reference>
<feature type="domain" description="CCHC-type" evidence="2">
    <location>
        <begin position="141"/>
        <end position="157"/>
    </location>
</feature>
<dbReference type="InterPro" id="IPR036875">
    <property type="entry name" value="Znf_CCHC_sf"/>
</dbReference>
<evidence type="ECO:0000256" key="1">
    <source>
        <dbReference type="PROSITE-ProRule" id="PRU00047"/>
    </source>
</evidence>
<gene>
    <name evidence="3" type="ORF">HPLM_LOCUS4473</name>
</gene>
<evidence type="ECO:0000313" key="4">
    <source>
        <dbReference type="Proteomes" id="UP000268014"/>
    </source>
</evidence>